<feature type="chain" id="PRO_5006589141" evidence="1">
    <location>
        <begin position="18"/>
        <end position="38"/>
    </location>
</feature>
<accession>A0A0S1MJE5</accession>
<protein>
    <submittedName>
        <fullName evidence="2">Uncharacterized protein</fullName>
    </submittedName>
</protein>
<evidence type="ECO:0000313" key="2">
    <source>
        <dbReference type="EMBL" id="ALL41007.1"/>
    </source>
</evidence>
<dbReference type="AlphaFoldDB" id="A0A0S1MJE5"/>
<proteinExistence type="evidence at transcript level"/>
<reference evidence="2" key="1">
    <citation type="submission" date="2015-07" db="EMBL/GenBank/DDBJ databases">
        <title>Elucidating the P. pachyrhizi secretome and potential effectors.</title>
        <authorList>
            <person name="de Carvalho M.C.C.G."/>
            <person name="Nascimento L.C."/>
            <person name="Darben L.M."/>
            <person name="Polizel-Podanosqui A.M."/>
            <person name="Lopes-Caitar V.S."/>
            <person name="Rocha C.S."/>
            <person name="Qi M."/>
            <person name="Carazolle M."/>
            <person name="Kuwahara M.K."/>
            <person name="Pereira G.A.G."/>
            <person name="Abdelnoor R.V."/>
            <person name="Whitham S.A."/>
            <person name="Marcelino-Guimaraes F.C."/>
        </authorList>
    </citation>
    <scope>NUCLEOTIDE SEQUENCE</scope>
</reference>
<feature type="signal peptide" evidence="1">
    <location>
        <begin position="1"/>
        <end position="17"/>
    </location>
</feature>
<name>A0A0S1MJE5_PHAPC</name>
<keyword evidence="1" id="KW-0732">Signal</keyword>
<dbReference type="EMBL" id="KT246916">
    <property type="protein sequence ID" value="ALL41007.1"/>
    <property type="molecule type" value="mRNA"/>
</dbReference>
<evidence type="ECO:0000256" key="1">
    <source>
        <dbReference type="SAM" id="SignalP"/>
    </source>
</evidence>
<sequence length="38" mass="4374">MLLLLMLMLLSIGLLRLERVVGSLGLMMFDDIFERSSF</sequence>
<organism evidence="2">
    <name type="scientific">Phakopsora pachyrhizi</name>
    <name type="common">Asian soybean rust disease fungus</name>
    <dbReference type="NCBI Taxonomy" id="170000"/>
    <lineage>
        <taxon>Eukaryota</taxon>
        <taxon>Fungi</taxon>
        <taxon>Dikarya</taxon>
        <taxon>Basidiomycota</taxon>
        <taxon>Pucciniomycotina</taxon>
        <taxon>Pucciniomycetes</taxon>
        <taxon>Pucciniales</taxon>
        <taxon>Phakopsoraceae</taxon>
        <taxon>Phakopsora</taxon>
    </lineage>
</organism>